<dbReference type="EMBL" id="CP004885">
    <property type="protein sequence ID" value="AGX88234.1"/>
    <property type="molecule type" value="Genomic_DNA"/>
</dbReference>
<accession>U5NDI8</accession>
<sequence>MWRAKYGAAPLIQFNEHQSTSIDIKPWLEPDVRLIERLLGVGFFHYGPRLWMFGEIEPLKALQKQKSRQAIIDRIVSEYPDRKLSPRELFYRVRINPKEPGDGSQYDSPPPEHAGRGRLDSKGHPVLYGSPDLEVCIHECRVSTEDDVFVATLNTTQDLRLLDLSVLLKEPEHITEFESLDLTVHMLFLAAKHSYKLTRSIAEAARRAGFDGLVYPSYFSLLRLGQMPFQTVYGISHRRIEQFHEHEQAKTIPNLALFGRPIASGKVAVKCIDRLIINRVGYEYHFGPTGA</sequence>
<reference evidence="3 4" key="1">
    <citation type="journal article" date="2013" name="Genome Biol.">
        <title>Genomic analysis reveals key aspects of prokaryotic symbiosis in the phototrophic consortium "Chlorochromatium aggregatum".</title>
        <authorList>
            <person name="Liu Z."/>
            <person name="Muller J."/>
            <person name="Li T."/>
            <person name="Alvey R.M."/>
            <person name="Vogl K."/>
            <person name="Frigaard N.U."/>
            <person name="Rockwell N.C."/>
            <person name="Boyd E.S."/>
            <person name="Tomsho L.P."/>
            <person name="Schuster S.C."/>
            <person name="Henke P."/>
            <person name="Rohde M."/>
            <person name="Overmann J."/>
            <person name="Bryant D.A."/>
        </authorList>
    </citation>
    <scope>NUCLEOTIDE SEQUENCE [LARGE SCALE GENOMIC DNA]</scope>
    <source>
        <strain evidence="3">CR</strain>
    </source>
</reference>
<dbReference type="InterPro" id="IPR014914">
    <property type="entry name" value="RES_dom"/>
</dbReference>
<dbReference type="AlphaFoldDB" id="U5NDI8"/>
<keyword evidence="4" id="KW-1185">Reference proteome</keyword>
<dbReference type="eggNOG" id="ENOG502Z7XZ">
    <property type="taxonomic scope" value="Bacteria"/>
</dbReference>
<dbReference type="Pfam" id="PF08808">
    <property type="entry name" value="RES"/>
    <property type="match status" value="1"/>
</dbReference>
<evidence type="ECO:0000256" key="1">
    <source>
        <dbReference type="SAM" id="MobiDB-lite"/>
    </source>
</evidence>
<evidence type="ECO:0000313" key="4">
    <source>
        <dbReference type="Proteomes" id="UP000017184"/>
    </source>
</evidence>
<dbReference type="SMART" id="SM00953">
    <property type="entry name" value="RES"/>
    <property type="match status" value="1"/>
</dbReference>
<gene>
    <name evidence="3" type="ORF">Cenrod_2165</name>
</gene>
<evidence type="ECO:0000313" key="3">
    <source>
        <dbReference type="EMBL" id="AGX88234.1"/>
    </source>
</evidence>
<dbReference type="STRING" id="946483.Cenrod_2165"/>
<dbReference type="HOGENOM" id="CLU_068445_0_0_4"/>
<protein>
    <recommendedName>
        <fullName evidence="2">RES domain-containing protein</fullName>
    </recommendedName>
</protein>
<proteinExistence type="predicted"/>
<organism evidence="3 4">
    <name type="scientific">Candidatus Symbiobacter mobilis CR</name>
    <dbReference type="NCBI Taxonomy" id="946483"/>
    <lineage>
        <taxon>Bacteria</taxon>
        <taxon>Pseudomonadati</taxon>
        <taxon>Pseudomonadota</taxon>
        <taxon>Betaproteobacteria</taxon>
        <taxon>Burkholderiales</taxon>
        <taxon>Comamonadaceae</taxon>
    </lineage>
</organism>
<dbReference type="KEGG" id="cbx:Cenrod_2165"/>
<name>U5NDI8_9BURK</name>
<feature type="region of interest" description="Disordered" evidence="1">
    <location>
        <begin position="96"/>
        <end position="121"/>
    </location>
</feature>
<dbReference type="Proteomes" id="UP000017184">
    <property type="component" value="Chromosome"/>
</dbReference>
<evidence type="ECO:0000259" key="2">
    <source>
        <dbReference type="SMART" id="SM00953"/>
    </source>
</evidence>
<dbReference type="PATRIC" id="fig|946483.4.peg.2178"/>
<feature type="domain" description="RES" evidence="2">
    <location>
        <begin position="102"/>
        <end position="270"/>
    </location>
</feature>